<evidence type="ECO:0000256" key="1">
    <source>
        <dbReference type="ARBA" id="ARBA00008467"/>
    </source>
</evidence>
<dbReference type="InterPro" id="IPR014030">
    <property type="entry name" value="Ketoacyl_synth_N"/>
</dbReference>
<dbReference type="GO" id="GO:0005829">
    <property type="term" value="C:cytosol"/>
    <property type="evidence" value="ECO:0007669"/>
    <property type="project" value="TreeGrafter"/>
</dbReference>
<organism evidence="5 6">
    <name type="scientific">Cupriavidus pauculus</name>
    <dbReference type="NCBI Taxonomy" id="82633"/>
    <lineage>
        <taxon>Bacteria</taxon>
        <taxon>Pseudomonadati</taxon>
        <taxon>Pseudomonadota</taxon>
        <taxon>Betaproteobacteria</taxon>
        <taxon>Burkholderiales</taxon>
        <taxon>Burkholderiaceae</taxon>
        <taxon>Cupriavidus</taxon>
    </lineage>
</organism>
<feature type="domain" description="Ketosynthase family 3 (KS3)" evidence="4">
    <location>
        <begin position="1"/>
        <end position="395"/>
    </location>
</feature>
<evidence type="ECO:0000256" key="3">
    <source>
        <dbReference type="RuleBase" id="RU003694"/>
    </source>
</evidence>
<dbReference type="InterPro" id="IPR016039">
    <property type="entry name" value="Thiolase-like"/>
</dbReference>
<dbReference type="PANTHER" id="PTHR11712:SF320">
    <property type="entry name" value="BETA-KETOACYL SYNTHASE"/>
    <property type="match status" value="1"/>
</dbReference>
<dbReference type="InterPro" id="IPR018201">
    <property type="entry name" value="Ketoacyl_synth_AS"/>
</dbReference>
<dbReference type="Gene3D" id="3.40.47.10">
    <property type="match status" value="2"/>
</dbReference>
<comment type="similarity">
    <text evidence="1 3">Belongs to the thiolase-like superfamily. Beta-ketoacyl-ACP synthases family.</text>
</comment>
<reference evidence="6" key="1">
    <citation type="submission" date="2018-11" db="EMBL/GenBank/DDBJ databases">
        <title>FDA dAtabase for Regulatory Grade micrObial Sequences (FDA-ARGOS): Supporting development and validation of Infectious Disease Dx tests.</title>
        <authorList>
            <person name="Goldberg B."/>
            <person name="Campos J."/>
            <person name="Tallon L."/>
            <person name="Sadzewicz L."/>
            <person name="Zhao X."/>
            <person name="Vavikolanu K."/>
            <person name="Mehta A."/>
            <person name="Aluvathingal J."/>
            <person name="Nadendla S."/>
            <person name="Geyer C."/>
            <person name="Nandy P."/>
            <person name="Yan Y."/>
            <person name="Sichtig H."/>
        </authorList>
    </citation>
    <scope>NUCLEOTIDE SEQUENCE [LARGE SCALE GENOMIC DNA]</scope>
    <source>
        <strain evidence="6">FDAARGOS_614</strain>
    </source>
</reference>
<dbReference type="EMBL" id="CP033970">
    <property type="protein sequence ID" value="AZG15499.1"/>
    <property type="molecule type" value="Genomic_DNA"/>
</dbReference>
<dbReference type="NCBIfam" id="NF006618">
    <property type="entry name" value="PRK09185.1"/>
    <property type="match status" value="1"/>
</dbReference>
<sequence length="396" mass="40654">MTVYLNAMNVICALGSGNDAVRAALWRTDGPSGGETTDRYTPGTPLHLGTVREPIAASDLPAGVPPALFSRNNALLDRTLAALRPAVDAAVARVGPTRVAIVLGTSTSGISDGETAVRARQQTGQWPAAFHYGQQELGSPAQYLALALGVAGPAYTISTACSSSAKALAAAGRLLEQGVVDVAIAGGVDTLCAFTIAGFRSLESISAERCNPLSAHRHGINLGEGAALFLMSREAGPVRLAGWGETSDAHHMSAPHPDGLGARTAMAQALHRAGLRAADIDYLNLHGTATEQNDAMESRAVMDLLGADVPVSSTKPQTGHTLGAAGAVEAALMFLTLTDNPQGRLPAHWWDGAADATLPALHVVGADESLGRPARHVMSNSFAFGGSNSVLVLAEG</sequence>
<evidence type="ECO:0000256" key="2">
    <source>
        <dbReference type="ARBA" id="ARBA00022679"/>
    </source>
</evidence>
<dbReference type="Proteomes" id="UP000270411">
    <property type="component" value="Chromosome 2"/>
</dbReference>
<evidence type="ECO:0000313" key="6">
    <source>
        <dbReference type="Proteomes" id="UP000270411"/>
    </source>
</evidence>
<dbReference type="SMART" id="SM00825">
    <property type="entry name" value="PKS_KS"/>
    <property type="match status" value="1"/>
</dbReference>
<gene>
    <name evidence="5" type="ORF">EHF44_18640</name>
</gene>
<proteinExistence type="inferred from homology"/>
<evidence type="ECO:0000313" key="5">
    <source>
        <dbReference type="EMBL" id="AZG15499.1"/>
    </source>
</evidence>
<dbReference type="OrthoDB" id="9808669at2"/>
<dbReference type="KEGG" id="cpau:EHF44_18640"/>
<dbReference type="PANTHER" id="PTHR11712">
    <property type="entry name" value="POLYKETIDE SYNTHASE-RELATED"/>
    <property type="match status" value="1"/>
</dbReference>
<dbReference type="PROSITE" id="PS00606">
    <property type="entry name" value="KS3_1"/>
    <property type="match status" value="1"/>
</dbReference>
<protein>
    <submittedName>
        <fullName evidence="5">Beta-ketoacyl-ACP synthase</fullName>
    </submittedName>
</protein>
<dbReference type="InterPro" id="IPR020841">
    <property type="entry name" value="PKS_Beta-ketoAc_synthase_dom"/>
</dbReference>
<dbReference type="CDD" id="cd00834">
    <property type="entry name" value="KAS_I_II"/>
    <property type="match status" value="1"/>
</dbReference>
<dbReference type="InterPro" id="IPR000794">
    <property type="entry name" value="Beta-ketoacyl_synthase"/>
</dbReference>
<dbReference type="GO" id="GO:0004315">
    <property type="term" value="F:3-oxoacyl-[acyl-carrier-protein] synthase activity"/>
    <property type="evidence" value="ECO:0007669"/>
    <property type="project" value="InterPro"/>
</dbReference>
<dbReference type="Pfam" id="PF02801">
    <property type="entry name" value="Ketoacyl-synt_C"/>
    <property type="match status" value="1"/>
</dbReference>
<keyword evidence="2 3" id="KW-0808">Transferase</keyword>
<dbReference type="InterPro" id="IPR014031">
    <property type="entry name" value="Ketoacyl_synth_C"/>
</dbReference>
<name>A0A3G8H5A6_9BURK</name>
<dbReference type="GO" id="GO:0006633">
    <property type="term" value="P:fatty acid biosynthetic process"/>
    <property type="evidence" value="ECO:0007669"/>
    <property type="project" value="InterPro"/>
</dbReference>
<evidence type="ECO:0000259" key="4">
    <source>
        <dbReference type="PROSITE" id="PS52004"/>
    </source>
</evidence>
<dbReference type="PROSITE" id="PS52004">
    <property type="entry name" value="KS3_2"/>
    <property type="match status" value="1"/>
</dbReference>
<dbReference type="AlphaFoldDB" id="A0A3G8H5A6"/>
<dbReference type="SUPFAM" id="SSF53901">
    <property type="entry name" value="Thiolase-like"/>
    <property type="match status" value="1"/>
</dbReference>
<dbReference type="Pfam" id="PF00109">
    <property type="entry name" value="ketoacyl-synt"/>
    <property type="match status" value="1"/>
</dbReference>
<dbReference type="RefSeq" id="WP_124685233.1">
    <property type="nucleotide sequence ID" value="NZ_CP033970.1"/>
</dbReference>
<accession>A0A3G8H5A6</accession>